<name>A0A1R3IC58_9ROSI</name>
<evidence type="ECO:0000313" key="1">
    <source>
        <dbReference type="EMBL" id="OMO80144.1"/>
    </source>
</evidence>
<accession>A0A1R3IC58</accession>
<gene>
    <name evidence="1" type="ORF">COLO4_24216</name>
</gene>
<sequence length="45" mass="5138">MTNWYRKFCDDSFAFCNSLVAEANGTVMFHGFRRFDDGLALGLVN</sequence>
<protein>
    <submittedName>
        <fullName evidence="1">Uncharacterized protein</fullName>
    </submittedName>
</protein>
<evidence type="ECO:0000313" key="2">
    <source>
        <dbReference type="Proteomes" id="UP000187203"/>
    </source>
</evidence>
<reference evidence="2" key="1">
    <citation type="submission" date="2013-09" db="EMBL/GenBank/DDBJ databases">
        <title>Corchorus olitorius genome sequencing.</title>
        <authorList>
            <person name="Alam M."/>
            <person name="Haque M.S."/>
            <person name="Islam M.S."/>
            <person name="Emdad E.M."/>
            <person name="Islam M.M."/>
            <person name="Ahmed B."/>
            <person name="Halim A."/>
            <person name="Hossen Q.M.M."/>
            <person name="Hossain M.Z."/>
            <person name="Ahmed R."/>
            <person name="Khan M.M."/>
            <person name="Islam R."/>
            <person name="Rashid M.M."/>
            <person name="Khan S.A."/>
            <person name="Rahman M.S."/>
            <person name="Alam M."/>
            <person name="Yahiya A.S."/>
            <person name="Khan M.S."/>
            <person name="Azam M.S."/>
            <person name="Haque T."/>
            <person name="Lashkar M.Z.H."/>
            <person name="Akhand A.I."/>
            <person name="Morshed G."/>
            <person name="Roy S."/>
            <person name="Uddin K.S."/>
            <person name="Rabeya T."/>
            <person name="Hossain A.S."/>
            <person name="Chowdhury A."/>
            <person name="Snigdha A.R."/>
            <person name="Mortoza M.S."/>
            <person name="Matin S.A."/>
            <person name="Hoque S.M.E."/>
            <person name="Islam M.K."/>
            <person name="Roy D.K."/>
            <person name="Haider R."/>
            <person name="Moosa M.M."/>
            <person name="Elias S.M."/>
            <person name="Hasan A.M."/>
            <person name="Jahan S."/>
            <person name="Shafiuddin M."/>
            <person name="Mahmood N."/>
            <person name="Shommy N.S."/>
        </authorList>
    </citation>
    <scope>NUCLEOTIDE SEQUENCE [LARGE SCALE GENOMIC DNA]</scope>
    <source>
        <strain evidence="2">cv. O-4</strain>
    </source>
</reference>
<proteinExistence type="predicted"/>
<dbReference type="EMBL" id="AWUE01018461">
    <property type="protein sequence ID" value="OMO80144.1"/>
    <property type="molecule type" value="Genomic_DNA"/>
</dbReference>
<organism evidence="1 2">
    <name type="scientific">Corchorus olitorius</name>
    <dbReference type="NCBI Taxonomy" id="93759"/>
    <lineage>
        <taxon>Eukaryota</taxon>
        <taxon>Viridiplantae</taxon>
        <taxon>Streptophyta</taxon>
        <taxon>Embryophyta</taxon>
        <taxon>Tracheophyta</taxon>
        <taxon>Spermatophyta</taxon>
        <taxon>Magnoliopsida</taxon>
        <taxon>eudicotyledons</taxon>
        <taxon>Gunneridae</taxon>
        <taxon>Pentapetalae</taxon>
        <taxon>rosids</taxon>
        <taxon>malvids</taxon>
        <taxon>Malvales</taxon>
        <taxon>Malvaceae</taxon>
        <taxon>Grewioideae</taxon>
        <taxon>Apeibeae</taxon>
        <taxon>Corchorus</taxon>
    </lineage>
</organism>
<comment type="caution">
    <text evidence="1">The sequence shown here is derived from an EMBL/GenBank/DDBJ whole genome shotgun (WGS) entry which is preliminary data.</text>
</comment>
<dbReference type="Proteomes" id="UP000187203">
    <property type="component" value="Unassembled WGS sequence"/>
</dbReference>
<keyword evidence="2" id="KW-1185">Reference proteome</keyword>
<dbReference type="AlphaFoldDB" id="A0A1R3IC58"/>